<reference evidence="1" key="1">
    <citation type="submission" date="2018-05" db="EMBL/GenBank/DDBJ databases">
        <authorList>
            <person name="Lanie J.A."/>
            <person name="Ng W.-L."/>
            <person name="Kazmierczak K.M."/>
            <person name="Andrzejewski T.M."/>
            <person name="Davidsen T.M."/>
            <person name="Wayne K.J."/>
            <person name="Tettelin H."/>
            <person name="Glass J.I."/>
            <person name="Rusch D."/>
            <person name="Podicherti R."/>
            <person name="Tsui H.-C.T."/>
            <person name="Winkler M.E."/>
        </authorList>
    </citation>
    <scope>NUCLEOTIDE SEQUENCE</scope>
</reference>
<evidence type="ECO:0000313" key="1">
    <source>
        <dbReference type="EMBL" id="SVC06318.1"/>
    </source>
</evidence>
<dbReference type="EMBL" id="UINC01071430">
    <property type="protein sequence ID" value="SVC06318.1"/>
    <property type="molecule type" value="Genomic_DNA"/>
</dbReference>
<gene>
    <name evidence="1" type="ORF">METZ01_LOCUS259172</name>
</gene>
<sequence>MVQNDLQTEISGASFCLLLPAMGNPRTRGFLKVELPLQNVSHRHRPRQLASHIQQNVGIQVKGDGDAGLAQSF</sequence>
<accession>A0A382J3E7</accession>
<name>A0A382J3E7_9ZZZZ</name>
<protein>
    <submittedName>
        <fullName evidence="1">Uncharacterized protein</fullName>
    </submittedName>
</protein>
<organism evidence="1">
    <name type="scientific">marine metagenome</name>
    <dbReference type="NCBI Taxonomy" id="408172"/>
    <lineage>
        <taxon>unclassified sequences</taxon>
        <taxon>metagenomes</taxon>
        <taxon>ecological metagenomes</taxon>
    </lineage>
</organism>
<proteinExistence type="predicted"/>
<dbReference type="AlphaFoldDB" id="A0A382J3E7"/>
<feature type="non-terminal residue" evidence="1">
    <location>
        <position position="73"/>
    </location>
</feature>